<organism evidence="3 4">
    <name type="scientific">Favolaschia claudopus</name>
    <dbReference type="NCBI Taxonomy" id="2862362"/>
    <lineage>
        <taxon>Eukaryota</taxon>
        <taxon>Fungi</taxon>
        <taxon>Dikarya</taxon>
        <taxon>Basidiomycota</taxon>
        <taxon>Agaricomycotina</taxon>
        <taxon>Agaricomycetes</taxon>
        <taxon>Agaricomycetidae</taxon>
        <taxon>Agaricales</taxon>
        <taxon>Marasmiineae</taxon>
        <taxon>Mycenaceae</taxon>
        <taxon>Favolaschia</taxon>
    </lineage>
</organism>
<name>A0AAW0DPT1_9AGAR</name>
<feature type="region of interest" description="Disordered" evidence="1">
    <location>
        <begin position="54"/>
        <end position="84"/>
    </location>
</feature>
<evidence type="ECO:0000313" key="3">
    <source>
        <dbReference type="EMBL" id="KAK7053518.1"/>
    </source>
</evidence>
<proteinExistence type="predicted"/>
<evidence type="ECO:0000256" key="1">
    <source>
        <dbReference type="SAM" id="MobiDB-lite"/>
    </source>
</evidence>
<comment type="caution">
    <text evidence="3">The sequence shown here is derived from an EMBL/GenBank/DDBJ whole genome shotgun (WGS) entry which is preliminary data.</text>
</comment>
<keyword evidence="4" id="KW-1185">Reference proteome</keyword>
<evidence type="ECO:0000313" key="2">
    <source>
        <dbReference type="EMBL" id="KAK7053516.1"/>
    </source>
</evidence>
<protein>
    <submittedName>
        <fullName evidence="3">Uncharacterized protein</fullName>
    </submittedName>
</protein>
<evidence type="ECO:0000313" key="4">
    <source>
        <dbReference type="Proteomes" id="UP001362999"/>
    </source>
</evidence>
<accession>A0AAW0DPT1</accession>
<dbReference type="EMBL" id="JAWWNJ010000006">
    <property type="protein sequence ID" value="KAK7053516.1"/>
    <property type="molecule type" value="Genomic_DNA"/>
</dbReference>
<dbReference type="EMBL" id="JAWWNJ010000006">
    <property type="protein sequence ID" value="KAK7053518.1"/>
    <property type="molecule type" value="Genomic_DNA"/>
</dbReference>
<reference evidence="3 4" key="1">
    <citation type="journal article" date="2024" name="J Genomics">
        <title>Draft genome sequencing and assembly of Favolaschia claudopus CIRM-BRFM 2984 isolated from oak limbs.</title>
        <authorList>
            <person name="Navarro D."/>
            <person name="Drula E."/>
            <person name="Chaduli D."/>
            <person name="Cazenave R."/>
            <person name="Ahrendt S."/>
            <person name="Wang J."/>
            <person name="Lipzen A."/>
            <person name="Daum C."/>
            <person name="Barry K."/>
            <person name="Grigoriev I.V."/>
            <person name="Favel A."/>
            <person name="Rosso M.N."/>
            <person name="Martin F."/>
        </authorList>
    </citation>
    <scope>NUCLEOTIDE SEQUENCE [LARGE SCALE GENOMIC DNA]</scope>
    <source>
        <strain evidence="3 4">CIRM-BRFM 2984</strain>
    </source>
</reference>
<dbReference type="AlphaFoldDB" id="A0AAW0DPT1"/>
<feature type="compositionally biased region" description="Low complexity" evidence="1">
    <location>
        <begin position="66"/>
        <end position="84"/>
    </location>
</feature>
<sequence length="329" mass="36226">MERRYSPSDLDNLKQAELFELVKRQVNRWPQSSGKFKGSRTKKEVLRTALLEGLFTTNSPPPPTPTAHSATHSGSNSSNASISAVQGQPFPSLLLRELKPRTRNLGPARLGVDDPQNEGYQIIFAALPAADEPETSIVIGEASVVISNSNVLTVFVSSKPTNPLIAINKVFSASPRSKATQDKIATPLTPDELKYLIDLAKKTPGYDAFDGKINHRLANLDRVEYWRFIDRFCTKYFKTQWPAGINRSGTSTTISKAAIETALGLKQTSINEAIHMAELLRYYYDEGPTRSAEVVQLVETEAGTADKVGADVLKKFLIAWSKDHPVRAA</sequence>
<gene>
    <name evidence="2" type="ORF">R3P38DRAFT_2601194</name>
    <name evidence="3" type="ORF">R3P38DRAFT_2601197</name>
</gene>
<dbReference type="Proteomes" id="UP001362999">
    <property type="component" value="Unassembled WGS sequence"/>
</dbReference>